<dbReference type="OrthoDB" id="5845782at2759"/>
<dbReference type="InterPro" id="IPR019430">
    <property type="entry name" value="7TM_GPCR_serpentine_rcpt_Srx"/>
</dbReference>
<gene>
    <name evidence="3" type="ORF">CAMP_LOCUS14086</name>
</gene>
<evidence type="ECO:0000313" key="3">
    <source>
        <dbReference type="EMBL" id="CAI5451449.1"/>
    </source>
</evidence>
<name>A0A9P1N6A7_9PELO</name>
<reference evidence="3" key="1">
    <citation type="submission" date="2022-11" db="EMBL/GenBank/DDBJ databases">
        <authorList>
            <person name="Kikuchi T."/>
        </authorList>
    </citation>
    <scope>NUCLEOTIDE SEQUENCE</scope>
    <source>
        <strain evidence="3">PS1010</strain>
    </source>
</reference>
<accession>A0A9P1N6A7</accession>
<dbReference type="AlphaFoldDB" id="A0A9P1N6A7"/>
<evidence type="ECO:0000256" key="1">
    <source>
        <dbReference type="SAM" id="Phobius"/>
    </source>
</evidence>
<dbReference type="PANTHER" id="PTHR46611">
    <property type="entry name" value="SERPENTINE RECEPTOR, CLASS X-RELATED"/>
    <property type="match status" value="1"/>
</dbReference>
<feature type="transmembrane region" description="Helical" evidence="1">
    <location>
        <begin position="85"/>
        <end position="107"/>
    </location>
</feature>
<keyword evidence="1" id="KW-0472">Membrane</keyword>
<proteinExistence type="predicted"/>
<keyword evidence="1" id="KW-1133">Transmembrane helix</keyword>
<keyword evidence="4" id="KW-1185">Reference proteome</keyword>
<evidence type="ECO:0000313" key="4">
    <source>
        <dbReference type="Proteomes" id="UP001152747"/>
    </source>
</evidence>
<feature type="transmembrane region" description="Helical" evidence="1">
    <location>
        <begin position="44"/>
        <end position="65"/>
    </location>
</feature>
<feature type="domain" description="7TM GPCR serpentine receptor class x (Srx)" evidence="2">
    <location>
        <begin position="15"/>
        <end position="275"/>
    </location>
</feature>
<sequence>MNTFLRLFAAFVMLFVSLFGIVVNLHVMFAFLKKRKASTGFFKLCLGKTVGNTITCFAFFFWSAPCTFIDTYYLSHKFNVIWGQIAGWGAYIAGMLIQLCMSLNRLFASYLPIRSSIHHPVFNIKNCLIIIFMISIAYTVVGLKDGCGYYYAVDLLSWNPEPEDCAQRLADFMFYSIFTLSAISNTSNIATFIKLFKNLKNNEFGLRETESAERTKKSRIMFAQSVTQDCLHVCDMLACQVVYKLNDALWFQFICMSVVWLSIHVLDGVVILLFNKDIQPKRMRKIMNNETAIMNVSARITVY</sequence>
<feature type="transmembrane region" description="Helical" evidence="1">
    <location>
        <begin position="6"/>
        <end position="32"/>
    </location>
</feature>
<dbReference type="EMBL" id="CANHGI010000005">
    <property type="protein sequence ID" value="CAI5451449.1"/>
    <property type="molecule type" value="Genomic_DNA"/>
</dbReference>
<protein>
    <recommendedName>
        <fullName evidence="2">7TM GPCR serpentine receptor class x (Srx) domain-containing protein</fullName>
    </recommendedName>
</protein>
<dbReference type="SUPFAM" id="SSF81321">
    <property type="entry name" value="Family A G protein-coupled receptor-like"/>
    <property type="match status" value="1"/>
</dbReference>
<organism evidence="3 4">
    <name type="scientific">Caenorhabditis angaria</name>
    <dbReference type="NCBI Taxonomy" id="860376"/>
    <lineage>
        <taxon>Eukaryota</taxon>
        <taxon>Metazoa</taxon>
        <taxon>Ecdysozoa</taxon>
        <taxon>Nematoda</taxon>
        <taxon>Chromadorea</taxon>
        <taxon>Rhabditida</taxon>
        <taxon>Rhabditina</taxon>
        <taxon>Rhabditomorpha</taxon>
        <taxon>Rhabditoidea</taxon>
        <taxon>Rhabditidae</taxon>
        <taxon>Peloderinae</taxon>
        <taxon>Caenorhabditis</taxon>
    </lineage>
</organism>
<feature type="transmembrane region" description="Helical" evidence="1">
    <location>
        <begin position="128"/>
        <end position="152"/>
    </location>
</feature>
<dbReference type="Proteomes" id="UP001152747">
    <property type="component" value="Unassembled WGS sequence"/>
</dbReference>
<keyword evidence="1" id="KW-0812">Transmembrane</keyword>
<comment type="caution">
    <text evidence="3">The sequence shown here is derived from an EMBL/GenBank/DDBJ whole genome shotgun (WGS) entry which is preliminary data.</text>
</comment>
<evidence type="ECO:0000259" key="2">
    <source>
        <dbReference type="Pfam" id="PF10328"/>
    </source>
</evidence>
<dbReference type="Pfam" id="PF10328">
    <property type="entry name" value="7TM_GPCR_Srx"/>
    <property type="match status" value="1"/>
</dbReference>
<dbReference type="Gene3D" id="1.20.1070.10">
    <property type="entry name" value="Rhodopsin 7-helix transmembrane proteins"/>
    <property type="match status" value="1"/>
</dbReference>
<feature type="transmembrane region" description="Helical" evidence="1">
    <location>
        <begin position="249"/>
        <end position="274"/>
    </location>
</feature>